<feature type="chain" id="PRO_5044794301" evidence="2">
    <location>
        <begin position="44"/>
        <end position="711"/>
    </location>
</feature>
<evidence type="ECO:0000256" key="1">
    <source>
        <dbReference type="SAM" id="Phobius"/>
    </source>
</evidence>
<dbReference type="Pfam" id="PF25898">
    <property type="entry name" value="LolA_2nd_metazoa"/>
    <property type="match status" value="1"/>
</dbReference>
<evidence type="ECO:0000313" key="6">
    <source>
        <dbReference type="Proteomes" id="UP001519460"/>
    </source>
</evidence>
<dbReference type="InterPro" id="IPR058831">
    <property type="entry name" value="LolA-like_dom_2nd"/>
</dbReference>
<dbReference type="Proteomes" id="UP001519460">
    <property type="component" value="Unassembled WGS sequence"/>
</dbReference>
<organism evidence="5 6">
    <name type="scientific">Batillaria attramentaria</name>
    <dbReference type="NCBI Taxonomy" id="370345"/>
    <lineage>
        <taxon>Eukaryota</taxon>
        <taxon>Metazoa</taxon>
        <taxon>Spiralia</taxon>
        <taxon>Lophotrochozoa</taxon>
        <taxon>Mollusca</taxon>
        <taxon>Gastropoda</taxon>
        <taxon>Caenogastropoda</taxon>
        <taxon>Sorbeoconcha</taxon>
        <taxon>Cerithioidea</taxon>
        <taxon>Batillariidae</taxon>
        <taxon>Batillaria</taxon>
    </lineage>
</organism>
<dbReference type="AlphaFoldDB" id="A0ABD0LE51"/>
<evidence type="ECO:0000259" key="3">
    <source>
        <dbReference type="Pfam" id="PF25898"/>
    </source>
</evidence>
<evidence type="ECO:0000313" key="5">
    <source>
        <dbReference type="EMBL" id="KAK7497756.1"/>
    </source>
</evidence>
<dbReference type="InterPro" id="IPR058265">
    <property type="entry name" value="DUF7959"/>
</dbReference>
<keyword evidence="2" id="KW-0732">Signal</keyword>
<dbReference type="PANTHER" id="PTHR36902">
    <property type="entry name" value="ENRICHED IN SURFACE-LABELED PROTEOME PROTEIN 9"/>
    <property type="match status" value="1"/>
</dbReference>
<reference evidence="5 6" key="1">
    <citation type="journal article" date="2023" name="Sci. Data">
        <title>Genome assembly of the Korean intertidal mud-creeper Batillaria attramentaria.</title>
        <authorList>
            <person name="Patra A.K."/>
            <person name="Ho P.T."/>
            <person name="Jun S."/>
            <person name="Lee S.J."/>
            <person name="Kim Y."/>
            <person name="Won Y.J."/>
        </authorList>
    </citation>
    <scope>NUCLEOTIDE SEQUENCE [LARGE SCALE GENOMIC DNA]</scope>
    <source>
        <strain evidence="5">Wonlab-2016</strain>
    </source>
</reference>
<keyword evidence="6" id="KW-1185">Reference proteome</keyword>
<dbReference type="EMBL" id="JACVVK020000055">
    <property type="protein sequence ID" value="KAK7497756.1"/>
    <property type="molecule type" value="Genomic_DNA"/>
</dbReference>
<gene>
    <name evidence="5" type="ORF">BaRGS_00010890</name>
</gene>
<dbReference type="PANTHER" id="PTHR36902:SF1">
    <property type="entry name" value="ENRICHED IN SURFACE-LABELED PROTEOME PROTEIN 9"/>
    <property type="match status" value="1"/>
</dbReference>
<feature type="transmembrane region" description="Helical" evidence="1">
    <location>
        <begin position="662"/>
        <end position="686"/>
    </location>
</feature>
<comment type="caution">
    <text evidence="5">The sequence shown here is derived from an EMBL/GenBank/DDBJ whole genome shotgun (WGS) entry which is preliminary data.</text>
</comment>
<keyword evidence="1" id="KW-0812">Transmembrane</keyword>
<evidence type="ECO:0000259" key="4">
    <source>
        <dbReference type="Pfam" id="PF25899"/>
    </source>
</evidence>
<dbReference type="Pfam" id="PF25899">
    <property type="entry name" value="DUF7959"/>
    <property type="match status" value="1"/>
</dbReference>
<name>A0ABD0LE51_9CAEN</name>
<feature type="signal peptide" evidence="2">
    <location>
        <begin position="1"/>
        <end position="43"/>
    </location>
</feature>
<accession>A0ABD0LE51</accession>
<keyword evidence="1" id="KW-1133">Transmembrane helix</keyword>
<evidence type="ECO:0000256" key="2">
    <source>
        <dbReference type="SAM" id="SignalP"/>
    </source>
</evidence>
<sequence>MTIITRCACTGDRAQLFIREARTMGPRWILLFLLSMLCHVTLGDYDRSVCDPDAFRRQYASNPGPNKPLLALNYALRVEANLMELNRTVDAHEYYDYTNNRGAVHQWDRGVHTHVIFNYNTKQLITVTTPDRANPLQHDTRCEVQDLSTYNSSYMFGARKFSNGSEHIYNIGDTLRMAVSNPDIYLGVVETEGGAVAQAWRSCIYMPNMAATFNATWYFTAKGIWVSTIGDQVPLSLHIQGRTAGANPHDFEHQYVFADFRPNFADIDDTTSLFETSQGVYCPNRVNTMPLPNVTNNFSFKMEVVDTATQLIDTIEEYYDYDIRVMRYEFQSLIGSVYGPNPVRRVHDFNTGVAYVIDKVLGNCTVTPISNLGFDAQSTSAANVRMRTKEEFFDLNTKYTYTGTRTVRDIECDVWLGVKDDWPSANSFETHWEWYFTTRSWMESVGYQFEVRLPVQLRMSAQDFDPPFERIFSIYDYKEGQNNPWDFGISPCFTTQHRKEYTLTMPGNYSKLVGQDKNSFIYFFVLSITANAKVSFMRVANVQLDYDDVNIYGSFSLLDQAPITGDVTMQEPERSLQQAAANLEFAVTSGTFIVNLQLQYNSPLTRLQATKFTVGVPPTLRPAPPSHRRRRENIRTRDNDLLLDVQAGAPAPSSSVSYDSGAMAGLGVAMVIVGYGLGFVVMLFLYRRFFAPPRLEIDNPLTVMRSSREEY</sequence>
<feature type="domain" description="DUF7959" evidence="4">
    <location>
        <begin position="505"/>
        <end position="599"/>
    </location>
</feature>
<feature type="domain" description="LolA-like" evidence="3">
    <location>
        <begin position="278"/>
        <end position="493"/>
    </location>
</feature>
<keyword evidence="1" id="KW-0472">Membrane</keyword>
<protein>
    <submittedName>
        <fullName evidence="5">Uncharacterized protein</fullName>
    </submittedName>
</protein>
<proteinExistence type="predicted"/>